<dbReference type="EMBL" id="QEKO01000004">
    <property type="protein sequence ID" value="PVY61379.1"/>
    <property type="molecule type" value="Genomic_DNA"/>
</dbReference>
<dbReference type="Proteomes" id="UP000246145">
    <property type="component" value="Unassembled WGS sequence"/>
</dbReference>
<evidence type="ECO:0000313" key="2">
    <source>
        <dbReference type="EMBL" id="PVY61379.1"/>
    </source>
</evidence>
<dbReference type="OrthoDB" id="5540856at2"/>
<comment type="caution">
    <text evidence="2">The sequence shown here is derived from an EMBL/GenBank/DDBJ whole genome shotgun (WGS) entry which is preliminary data.</text>
</comment>
<protein>
    <recommendedName>
        <fullName evidence="4">Chemotaxis protein</fullName>
    </recommendedName>
</protein>
<evidence type="ECO:0008006" key="4">
    <source>
        <dbReference type="Google" id="ProtNLM"/>
    </source>
</evidence>
<organism evidence="2 3">
    <name type="scientific">Pusillimonas noertemannii</name>
    <dbReference type="NCBI Taxonomy" id="305977"/>
    <lineage>
        <taxon>Bacteria</taxon>
        <taxon>Pseudomonadati</taxon>
        <taxon>Pseudomonadota</taxon>
        <taxon>Betaproteobacteria</taxon>
        <taxon>Burkholderiales</taxon>
        <taxon>Alcaligenaceae</taxon>
        <taxon>Pusillimonas</taxon>
    </lineage>
</organism>
<evidence type="ECO:0000256" key="1">
    <source>
        <dbReference type="SAM" id="MobiDB-lite"/>
    </source>
</evidence>
<keyword evidence="3" id="KW-1185">Reference proteome</keyword>
<evidence type="ECO:0000313" key="3">
    <source>
        <dbReference type="Proteomes" id="UP000246145"/>
    </source>
</evidence>
<proteinExistence type="predicted"/>
<feature type="region of interest" description="Disordered" evidence="1">
    <location>
        <begin position="552"/>
        <end position="582"/>
    </location>
</feature>
<dbReference type="AlphaFoldDB" id="A0A2U1CK37"/>
<accession>A0A2U1CK37</accession>
<name>A0A2U1CK37_9BURK</name>
<dbReference type="RefSeq" id="WP_116519032.1">
    <property type="nucleotide sequence ID" value="NZ_JACCEX010000004.1"/>
</dbReference>
<gene>
    <name evidence="2" type="ORF">C7440_2930</name>
</gene>
<sequence length="582" mass="66292">MKLVVMHYLRSLRERDELDAILPDLLAESGFEVLTRPRRGTRQAGVDVAAVGPNPDRDGTRSLFLFTIKSGDLTREHWDTGQQAVRPSLNEVLDDYIPNRIPPHFADLPVVICVCMGGEMREDIRAQWSGYCRANEKANVHFAEWNGDRLSDLILSGMLRAELIESENRGLFQKALAMLDQPDVAYRHFRQLLNVIFMEPKSQAERTRQLRKAYLCLWILFVWARDTDNLEAAYRASELVLLRSWPHCDSTRLHRGAAQQERLAHFDQVFKLHLIIARLLLVEKIGPFADKRYALSMAVNSRYAVDINIALFETLGRLSLHGLWLDAISAGDDAAFAQAMSEGADEALNIAIGMLNANPALAVPARDDFTIELALFMRLADVRGRLSNVADYIRSMSDHLCYGLRARRHYPTPTTEYRNVLSHPRERSDAYFEEHTQAGILYTFVLAWLAMIGDQERAEQLRSTLLENAPHMTHQIWIPDARTDEVFWDGDRDHGVSVPGLPLNDSLEAVFSLLNRVMQEYPLDERISAVRNHLTPIFLMACRHYRMPVPPHVWQGQKRSSRDSTLSDQAAPDMEMQQSQGG</sequence>
<reference evidence="2 3" key="1">
    <citation type="submission" date="2018-04" db="EMBL/GenBank/DDBJ databases">
        <title>Genomic Encyclopedia of Type Strains, Phase IV (KMG-IV): sequencing the most valuable type-strain genomes for metagenomic binning, comparative biology and taxonomic classification.</title>
        <authorList>
            <person name="Goeker M."/>
        </authorList>
    </citation>
    <scope>NUCLEOTIDE SEQUENCE [LARGE SCALE GENOMIC DNA]</scope>
    <source>
        <strain evidence="2 3">DSM 10065</strain>
    </source>
</reference>